<dbReference type="EMBL" id="QUBR01000003">
    <property type="protein sequence ID" value="REK68856.1"/>
    <property type="molecule type" value="Genomic_DNA"/>
</dbReference>
<evidence type="ECO:0000256" key="4">
    <source>
        <dbReference type="SAM" id="MobiDB-lite"/>
    </source>
</evidence>
<evidence type="ECO:0000256" key="2">
    <source>
        <dbReference type="ARBA" id="ARBA00023125"/>
    </source>
</evidence>
<gene>
    <name evidence="6" type="ORF">DX116_18505</name>
</gene>
<evidence type="ECO:0000259" key="5">
    <source>
        <dbReference type="PROSITE" id="PS50949"/>
    </source>
</evidence>
<sequence>MCEDLGTASQGEGAVSTDQPHEIAAEPALRAQRVFLGRVDVEDSSAAVARRLRTAIGLGYLGHGDRLPREADLARQLGVTAFSLREALSHLRAEGLILTRAGKHGGSFVQRPTETDSMAGDALMRLSATELRDLGDWRTMLATQAASLAAKRASTSTIPRLASCAQELRHVTSATEARRALGHFHMELAVASQSARLSRAEMRIHEEFDWLLGITLDEKGAREEAARAMDAVIEAVAGERVDDARTTAHDLMDAMISRLARTRMSLLAGQARDGRAASESSLVEELQSFTSAFTDALAELASDVAPALLAGEREVGVRSRTARTVARLVDRLDAALDGVGILTEVGVVPDRPYYMAWWQRDGDGVFALDDHHVLDQTRDDFYNYTALDYFVTPRSEGRPWAMGPYIDVGGVDDYLITISVPIRSDGRFLGIAAADLRVSALEKRLAPWLLAVDGECLLVNAESRVIVSNTVSHHVGDVVRADERGVDADTLDFQWRLVRGAGSSSTSPGPLRGGD</sequence>
<dbReference type="Pfam" id="PF00392">
    <property type="entry name" value="GntR"/>
    <property type="match status" value="1"/>
</dbReference>
<proteinExistence type="predicted"/>
<comment type="caution">
    <text evidence="6">The sequence shown here is derived from an EMBL/GenBank/DDBJ whole genome shotgun (WGS) entry which is preliminary data.</text>
</comment>
<keyword evidence="3" id="KW-0804">Transcription</keyword>
<evidence type="ECO:0000256" key="3">
    <source>
        <dbReference type="ARBA" id="ARBA00023163"/>
    </source>
</evidence>
<feature type="domain" description="HTH gntR-type" evidence="5">
    <location>
        <begin position="42"/>
        <end position="112"/>
    </location>
</feature>
<dbReference type="PANTHER" id="PTHR43537:SF5">
    <property type="entry name" value="UXU OPERON TRANSCRIPTIONAL REGULATOR"/>
    <property type="match status" value="1"/>
</dbReference>
<feature type="region of interest" description="Disordered" evidence="4">
    <location>
        <begin position="1"/>
        <end position="20"/>
    </location>
</feature>
<evidence type="ECO:0000313" key="7">
    <source>
        <dbReference type="Proteomes" id="UP000265581"/>
    </source>
</evidence>
<dbReference type="SUPFAM" id="SSF48008">
    <property type="entry name" value="GntR ligand-binding domain-like"/>
    <property type="match status" value="1"/>
</dbReference>
<dbReference type="AlphaFoldDB" id="A0A371P0I0"/>
<dbReference type="Gene3D" id="1.10.10.10">
    <property type="entry name" value="Winged helix-like DNA-binding domain superfamily/Winged helix DNA-binding domain"/>
    <property type="match status" value="1"/>
</dbReference>
<dbReference type="GO" id="GO:0003677">
    <property type="term" value="F:DNA binding"/>
    <property type="evidence" value="ECO:0007669"/>
    <property type="project" value="UniProtKB-KW"/>
</dbReference>
<name>A0A371P0I0_9ACTN</name>
<dbReference type="Gene3D" id="3.30.450.20">
    <property type="entry name" value="PAS domain"/>
    <property type="match status" value="1"/>
</dbReference>
<dbReference type="PROSITE" id="PS50949">
    <property type="entry name" value="HTH_GNTR"/>
    <property type="match status" value="1"/>
</dbReference>
<protein>
    <submittedName>
        <fullName evidence="6">GntR family transcriptional regulator</fullName>
    </submittedName>
</protein>
<organism evidence="6 7">
    <name type="scientific">Aeromicrobium endophyticum</name>
    <dbReference type="NCBI Taxonomy" id="2292704"/>
    <lineage>
        <taxon>Bacteria</taxon>
        <taxon>Bacillati</taxon>
        <taxon>Actinomycetota</taxon>
        <taxon>Actinomycetes</taxon>
        <taxon>Propionibacteriales</taxon>
        <taxon>Nocardioidaceae</taxon>
        <taxon>Aeromicrobium</taxon>
    </lineage>
</organism>
<dbReference type="InterPro" id="IPR000524">
    <property type="entry name" value="Tscrpt_reg_HTH_GntR"/>
</dbReference>
<dbReference type="InterPro" id="IPR036388">
    <property type="entry name" value="WH-like_DNA-bd_sf"/>
</dbReference>
<keyword evidence="1" id="KW-0805">Transcription regulation</keyword>
<dbReference type="Pfam" id="PF07729">
    <property type="entry name" value="FCD"/>
    <property type="match status" value="1"/>
</dbReference>
<dbReference type="CDD" id="cd12913">
    <property type="entry name" value="PDC1_MCP_like"/>
    <property type="match status" value="1"/>
</dbReference>
<dbReference type="Pfam" id="PF22673">
    <property type="entry name" value="MCP-like_PDC_1"/>
    <property type="match status" value="1"/>
</dbReference>
<dbReference type="PRINTS" id="PR00035">
    <property type="entry name" value="HTHGNTR"/>
</dbReference>
<dbReference type="SUPFAM" id="SSF46785">
    <property type="entry name" value="Winged helix' DNA-binding domain"/>
    <property type="match status" value="1"/>
</dbReference>
<dbReference type="CDD" id="cd07377">
    <property type="entry name" value="WHTH_GntR"/>
    <property type="match status" value="1"/>
</dbReference>
<dbReference type="InterPro" id="IPR036390">
    <property type="entry name" value="WH_DNA-bd_sf"/>
</dbReference>
<evidence type="ECO:0000256" key="1">
    <source>
        <dbReference type="ARBA" id="ARBA00023015"/>
    </source>
</evidence>
<keyword evidence="7" id="KW-1185">Reference proteome</keyword>
<dbReference type="PANTHER" id="PTHR43537">
    <property type="entry name" value="TRANSCRIPTIONAL REGULATOR, GNTR FAMILY"/>
    <property type="match status" value="1"/>
</dbReference>
<dbReference type="Gene3D" id="1.20.120.530">
    <property type="entry name" value="GntR ligand-binding domain-like"/>
    <property type="match status" value="1"/>
</dbReference>
<evidence type="ECO:0000313" key="6">
    <source>
        <dbReference type="EMBL" id="REK68856.1"/>
    </source>
</evidence>
<dbReference type="SMART" id="SM00345">
    <property type="entry name" value="HTH_GNTR"/>
    <property type="match status" value="1"/>
</dbReference>
<accession>A0A371P0I0</accession>
<reference evidence="6 7" key="1">
    <citation type="submission" date="2018-08" db="EMBL/GenBank/DDBJ databases">
        <title>Aeromicrobium sp. M2KJ-4, whole genome shotgun sequence.</title>
        <authorList>
            <person name="Tuo L."/>
        </authorList>
    </citation>
    <scope>NUCLEOTIDE SEQUENCE [LARGE SCALE GENOMIC DNA]</scope>
    <source>
        <strain evidence="6 7">M2KJ-4</strain>
    </source>
</reference>
<dbReference type="InterPro" id="IPR008920">
    <property type="entry name" value="TF_FadR/GntR_C"/>
</dbReference>
<dbReference type="GO" id="GO:0003700">
    <property type="term" value="F:DNA-binding transcription factor activity"/>
    <property type="evidence" value="ECO:0007669"/>
    <property type="project" value="InterPro"/>
</dbReference>
<dbReference type="Proteomes" id="UP000265581">
    <property type="component" value="Unassembled WGS sequence"/>
</dbReference>
<dbReference type="InterPro" id="IPR011711">
    <property type="entry name" value="GntR_C"/>
</dbReference>
<keyword evidence="2" id="KW-0238">DNA-binding</keyword>